<dbReference type="SUPFAM" id="SSF47413">
    <property type="entry name" value="lambda repressor-like DNA-binding domains"/>
    <property type="match status" value="1"/>
</dbReference>
<organism evidence="2">
    <name type="scientific">marine metagenome</name>
    <dbReference type="NCBI Taxonomy" id="408172"/>
    <lineage>
        <taxon>unclassified sequences</taxon>
        <taxon>metagenomes</taxon>
        <taxon>ecological metagenomes</taxon>
    </lineage>
</organism>
<dbReference type="SMART" id="SM00530">
    <property type="entry name" value="HTH_XRE"/>
    <property type="match status" value="1"/>
</dbReference>
<sequence length="200" mass="21820">MAGQGGDAFDAVVFGHRLRHHRRRANLTLSKLGKQVGRPASYLSQLENGRIEPKLSLVADLAGAVGCATFDLLDLSPPSRRAEMEIELGRLQDGPWREALDLAEIRPGARLDDEVLEALVSLYRAMPDLVVSRTGLANLEAGNRARGANLALRTEMRRRDNYYPAIEEAAARSLDAAGYTGEGPLTDRHLTNMATNLGFT</sequence>
<name>A0A382UY95_9ZZZZ</name>
<feature type="domain" description="HTH cro/C1-type" evidence="1">
    <location>
        <begin position="18"/>
        <end position="73"/>
    </location>
</feature>
<reference evidence="2" key="1">
    <citation type="submission" date="2018-05" db="EMBL/GenBank/DDBJ databases">
        <authorList>
            <person name="Lanie J.A."/>
            <person name="Ng W.-L."/>
            <person name="Kazmierczak K.M."/>
            <person name="Andrzejewski T.M."/>
            <person name="Davidsen T.M."/>
            <person name="Wayne K.J."/>
            <person name="Tettelin H."/>
            <person name="Glass J.I."/>
            <person name="Rusch D."/>
            <person name="Podicherti R."/>
            <person name="Tsui H.-C.T."/>
            <person name="Winkler M.E."/>
        </authorList>
    </citation>
    <scope>NUCLEOTIDE SEQUENCE</scope>
</reference>
<dbReference type="Pfam" id="PF13560">
    <property type="entry name" value="HTH_31"/>
    <property type="match status" value="1"/>
</dbReference>
<dbReference type="InterPro" id="IPR001387">
    <property type="entry name" value="Cro/C1-type_HTH"/>
</dbReference>
<dbReference type="Gene3D" id="1.10.260.40">
    <property type="entry name" value="lambda repressor-like DNA-binding domains"/>
    <property type="match status" value="1"/>
</dbReference>
<dbReference type="CDD" id="cd00093">
    <property type="entry name" value="HTH_XRE"/>
    <property type="match status" value="1"/>
</dbReference>
<dbReference type="PROSITE" id="PS50943">
    <property type="entry name" value="HTH_CROC1"/>
    <property type="match status" value="1"/>
</dbReference>
<evidence type="ECO:0000259" key="1">
    <source>
        <dbReference type="PROSITE" id="PS50943"/>
    </source>
</evidence>
<protein>
    <recommendedName>
        <fullName evidence="1">HTH cro/C1-type domain-containing protein</fullName>
    </recommendedName>
</protein>
<dbReference type="InterPro" id="IPR010982">
    <property type="entry name" value="Lambda_DNA-bd_dom_sf"/>
</dbReference>
<accession>A0A382UY95</accession>
<evidence type="ECO:0000313" key="2">
    <source>
        <dbReference type="EMBL" id="SVD39209.1"/>
    </source>
</evidence>
<dbReference type="AlphaFoldDB" id="A0A382UY95"/>
<proteinExistence type="predicted"/>
<dbReference type="GO" id="GO:0003677">
    <property type="term" value="F:DNA binding"/>
    <property type="evidence" value="ECO:0007669"/>
    <property type="project" value="InterPro"/>
</dbReference>
<feature type="non-terminal residue" evidence="2">
    <location>
        <position position="200"/>
    </location>
</feature>
<gene>
    <name evidence="2" type="ORF">METZ01_LOCUS392063</name>
</gene>
<dbReference type="EMBL" id="UINC01147720">
    <property type="protein sequence ID" value="SVD39209.1"/>
    <property type="molecule type" value="Genomic_DNA"/>
</dbReference>